<dbReference type="GeneID" id="5700952"/>
<dbReference type="OMA" id="ANDHAEC"/>
<name>A8BBR3_GIAIC</name>
<dbReference type="KEGG" id="gla:GL50803_0014921"/>
<organism evidence="2 3">
    <name type="scientific">Giardia intestinalis (strain ATCC 50803 / WB clone C6)</name>
    <name type="common">Giardia lamblia</name>
    <dbReference type="NCBI Taxonomy" id="184922"/>
    <lineage>
        <taxon>Eukaryota</taxon>
        <taxon>Metamonada</taxon>
        <taxon>Diplomonadida</taxon>
        <taxon>Hexamitidae</taxon>
        <taxon>Giardiinae</taxon>
        <taxon>Giardia</taxon>
    </lineage>
</organism>
<dbReference type="RefSeq" id="XP_001708043.1">
    <property type="nucleotide sequence ID" value="XM_001707991.1"/>
</dbReference>
<reference evidence="2 3" key="1">
    <citation type="journal article" date="2007" name="Science">
        <title>Genomic minimalism in the early diverging intestinal parasite Giardia lamblia.</title>
        <authorList>
            <person name="Morrison H.G."/>
            <person name="McArthur A.G."/>
            <person name="Gillin F.D."/>
            <person name="Aley S.B."/>
            <person name="Adam R.D."/>
            <person name="Olsen G.J."/>
            <person name="Best A.A."/>
            <person name="Cande W.Z."/>
            <person name="Chen F."/>
            <person name="Cipriano M.J."/>
            <person name="Davids B.J."/>
            <person name="Dawson S.C."/>
            <person name="Elmendorf H.G."/>
            <person name="Hehl A.B."/>
            <person name="Holder M.E."/>
            <person name="Huse S.M."/>
            <person name="Kim U.U."/>
            <person name="Lasek-Nesselquist E."/>
            <person name="Manning G."/>
            <person name="Nigam A."/>
            <person name="Nixon J.E."/>
            <person name="Palm D."/>
            <person name="Passamaneck N.E."/>
            <person name="Prabhu A."/>
            <person name="Reich C.I."/>
            <person name="Reiner D.S."/>
            <person name="Samuelson J."/>
            <person name="Svard S.G."/>
            <person name="Sogin M.L."/>
        </authorList>
    </citation>
    <scope>NUCLEOTIDE SEQUENCE [LARGE SCALE GENOMIC DNA]</scope>
    <source>
        <strain evidence="2 3">WB C6</strain>
    </source>
</reference>
<proteinExistence type="predicted"/>
<protein>
    <submittedName>
        <fullName evidence="2">Uncharacterized protein</fullName>
    </submittedName>
</protein>
<dbReference type="EMBL" id="AACB03000001">
    <property type="protein sequence ID" value="KAE8305253.1"/>
    <property type="molecule type" value="Genomic_DNA"/>
</dbReference>
<evidence type="ECO:0000313" key="3">
    <source>
        <dbReference type="Proteomes" id="UP000001548"/>
    </source>
</evidence>
<feature type="region of interest" description="Disordered" evidence="1">
    <location>
        <begin position="53"/>
        <end position="72"/>
    </location>
</feature>
<evidence type="ECO:0000313" key="2">
    <source>
        <dbReference type="EMBL" id="KAE8305253.1"/>
    </source>
</evidence>
<comment type="caution">
    <text evidence="2">The sequence shown here is derived from an EMBL/GenBank/DDBJ whole genome shotgun (WGS) entry which is preliminary data.</text>
</comment>
<dbReference type="AlphaFoldDB" id="A8BBR3"/>
<dbReference type="HOGENOM" id="CLU_547972_0_0_1"/>
<gene>
    <name evidence="2" type="ORF">GL50803_0014921</name>
</gene>
<evidence type="ECO:0000256" key="1">
    <source>
        <dbReference type="SAM" id="MobiDB-lite"/>
    </source>
</evidence>
<dbReference type="VEuPathDB" id="GiardiaDB:GL50803_14921"/>
<keyword evidence="3" id="KW-1185">Reference proteome</keyword>
<accession>A8BBR3</accession>
<sequence>MKALITDKAYNWAAHAKYDEKAVFQDLTNDLKRYQAAKHPEDLPLTNTEKQVFQSDDAPKASQSTLPATPGGTLYPGGVKGAQTMGSVSGVTSHSALHDDKMTETVGGLPSLNRSHSDTRPVNHSACPTLWGYSRQQAISKTTAPSMANAKANSRRLKSQIINDAPVGAPPTCVDCNTFLAGTLDQKSGSRGGKATRGSSEPSSFALKRGYIYVPPQMQGSTAPKPIYAKAMLSQTSYIPAADSSAETLWRKQWNVSCHQHDYTLNRKATDGVGPLVPTYWSEADSGARFTVTYGNKIGEMPEGAEFGPVDSKLRYVPRDVPNAPKSSFLTAPVGQMFSKTDSLRWGLTGGKPYLRNITEENVQDTMTLERELKYDDRTTHRKSYIPMSDMAKDAAANDHAECVRLWREQYTKPCPVPKGAPLPMETTQQVANRITSMNNELTSQREEASLRKRLQEETGILYKPPYAGEWAQGLPERRMHQLDTLIQAVKLDPDQNE</sequence>
<dbReference type="Proteomes" id="UP000001548">
    <property type="component" value="Unassembled WGS sequence"/>
</dbReference>